<dbReference type="InterPro" id="IPR001128">
    <property type="entry name" value="Cyt_P450"/>
</dbReference>
<evidence type="ECO:0000256" key="3">
    <source>
        <dbReference type="ARBA" id="ARBA00022723"/>
    </source>
</evidence>
<keyword evidence="3" id="KW-0479">Metal-binding</keyword>
<dbReference type="Pfam" id="PF00067">
    <property type="entry name" value="p450"/>
    <property type="match status" value="1"/>
</dbReference>
<dbReference type="InterPro" id="IPR050182">
    <property type="entry name" value="Cytochrome_P450_fam2"/>
</dbReference>
<evidence type="ECO:0000256" key="4">
    <source>
        <dbReference type="ARBA" id="ARBA00023004"/>
    </source>
</evidence>
<dbReference type="PANTHER" id="PTHR24300">
    <property type="entry name" value="CYTOCHROME P450 508A4-RELATED"/>
    <property type="match status" value="1"/>
</dbReference>
<evidence type="ECO:0000256" key="5">
    <source>
        <dbReference type="SAM" id="Phobius"/>
    </source>
</evidence>
<protein>
    <recommendedName>
        <fullName evidence="8">Cytochrome P450</fullName>
    </recommendedName>
</protein>
<dbReference type="PANTHER" id="PTHR24300:SF397">
    <property type="entry name" value="CYTOCHROME P450 2U1"/>
    <property type="match status" value="1"/>
</dbReference>
<keyword evidence="5" id="KW-0812">Transmembrane</keyword>
<gene>
    <name evidence="6" type="ORF">CVLEPA_LOCUS25936</name>
</gene>
<evidence type="ECO:0000256" key="2">
    <source>
        <dbReference type="ARBA" id="ARBA00010617"/>
    </source>
</evidence>
<evidence type="ECO:0000313" key="7">
    <source>
        <dbReference type="Proteomes" id="UP001642483"/>
    </source>
</evidence>
<dbReference type="Proteomes" id="UP001642483">
    <property type="component" value="Unassembled WGS sequence"/>
</dbReference>
<dbReference type="SUPFAM" id="SSF48264">
    <property type="entry name" value="Cytochrome P450"/>
    <property type="match status" value="1"/>
</dbReference>
<name>A0ABP0GP56_CLALP</name>
<reference evidence="6 7" key="1">
    <citation type="submission" date="2024-02" db="EMBL/GenBank/DDBJ databases">
        <authorList>
            <person name="Daric V."/>
            <person name="Darras S."/>
        </authorList>
    </citation>
    <scope>NUCLEOTIDE SEQUENCE [LARGE SCALE GENOMIC DNA]</scope>
</reference>
<sequence>MNEMLSWLFGDNCYVSNSLLLFGVIFLAVIYSWYNKSSNLPPGPWGIPLLGIMPFLGKYPERTLRKYSETYGPIISVRMATMDTVVLNDYDSIYQALAKQASKFSGRPSFSWLDDILKKPGIITLDHGTFFKSQRKFGLTTLRGFGMGKKSMEERVIEEAVYFNERIRSQNGKAFDISDNLRIAVANNICSVIFGTRFSYDDKSLTELMDLLLISTRCRRKSQADPGRDVIQIAKAFRSARSSVDGAIRNGVKCGLLLCATFTGCRVCQSSFMES</sequence>
<dbReference type="PRINTS" id="PR00463">
    <property type="entry name" value="EP450I"/>
</dbReference>
<dbReference type="Gene3D" id="1.10.630.10">
    <property type="entry name" value="Cytochrome P450"/>
    <property type="match status" value="1"/>
</dbReference>
<dbReference type="InterPro" id="IPR002401">
    <property type="entry name" value="Cyt_P450_E_grp-I"/>
</dbReference>
<keyword evidence="5" id="KW-0472">Membrane</keyword>
<evidence type="ECO:0008006" key="8">
    <source>
        <dbReference type="Google" id="ProtNLM"/>
    </source>
</evidence>
<evidence type="ECO:0000256" key="1">
    <source>
        <dbReference type="ARBA" id="ARBA00001971"/>
    </source>
</evidence>
<accession>A0ABP0GP56</accession>
<comment type="similarity">
    <text evidence="2">Belongs to the cytochrome P450 family.</text>
</comment>
<dbReference type="EMBL" id="CAWYQH010000130">
    <property type="protein sequence ID" value="CAK8692686.1"/>
    <property type="molecule type" value="Genomic_DNA"/>
</dbReference>
<evidence type="ECO:0000313" key="6">
    <source>
        <dbReference type="EMBL" id="CAK8692686.1"/>
    </source>
</evidence>
<dbReference type="InterPro" id="IPR036396">
    <property type="entry name" value="Cyt_P450_sf"/>
</dbReference>
<proteinExistence type="inferred from homology"/>
<feature type="transmembrane region" description="Helical" evidence="5">
    <location>
        <begin position="12"/>
        <end position="34"/>
    </location>
</feature>
<organism evidence="6 7">
    <name type="scientific">Clavelina lepadiformis</name>
    <name type="common">Light-bulb sea squirt</name>
    <name type="synonym">Ascidia lepadiformis</name>
    <dbReference type="NCBI Taxonomy" id="159417"/>
    <lineage>
        <taxon>Eukaryota</taxon>
        <taxon>Metazoa</taxon>
        <taxon>Chordata</taxon>
        <taxon>Tunicata</taxon>
        <taxon>Ascidiacea</taxon>
        <taxon>Aplousobranchia</taxon>
        <taxon>Clavelinidae</taxon>
        <taxon>Clavelina</taxon>
    </lineage>
</organism>
<keyword evidence="4" id="KW-0408">Iron</keyword>
<keyword evidence="5" id="KW-1133">Transmembrane helix</keyword>
<keyword evidence="7" id="KW-1185">Reference proteome</keyword>
<comment type="caution">
    <text evidence="6">The sequence shown here is derived from an EMBL/GenBank/DDBJ whole genome shotgun (WGS) entry which is preliminary data.</text>
</comment>
<comment type="cofactor">
    <cofactor evidence="1">
        <name>heme</name>
        <dbReference type="ChEBI" id="CHEBI:30413"/>
    </cofactor>
</comment>